<dbReference type="EMBL" id="FRBW01000001">
    <property type="protein sequence ID" value="SHL64698.1"/>
    <property type="molecule type" value="Genomic_DNA"/>
</dbReference>
<evidence type="ECO:0000313" key="1">
    <source>
        <dbReference type="EMBL" id="SHL64698.1"/>
    </source>
</evidence>
<sequence length="59" mass="6533">MPWQALMERAMGGLGWRPADFWSATPKELAAALGLNRRNAAIGRGDFGRLMEQFPDEGL</sequence>
<gene>
    <name evidence="1" type="ORF">SAMN05444272_1122</name>
</gene>
<dbReference type="Proteomes" id="UP000186002">
    <property type="component" value="Unassembled WGS sequence"/>
</dbReference>
<accession>A0A1M7CBQ0</accession>
<evidence type="ECO:0000313" key="2">
    <source>
        <dbReference type="Proteomes" id="UP000186002"/>
    </source>
</evidence>
<dbReference type="RefSeq" id="WP_073009841.1">
    <property type="nucleotide sequence ID" value="NZ_FRBW01000001.1"/>
</dbReference>
<proteinExistence type="predicted"/>
<dbReference type="AlphaFoldDB" id="A0A1M7CBQ0"/>
<name>A0A1M7CBQ0_9HYPH</name>
<evidence type="ECO:0008006" key="3">
    <source>
        <dbReference type="Google" id="ProtNLM"/>
    </source>
</evidence>
<dbReference type="STRING" id="735517.SAMN05444272_1122"/>
<reference evidence="1 2" key="1">
    <citation type="submission" date="2016-11" db="EMBL/GenBank/DDBJ databases">
        <authorList>
            <person name="Jaros S."/>
            <person name="Januszkiewicz K."/>
            <person name="Wedrychowicz H."/>
        </authorList>
    </citation>
    <scope>NUCLEOTIDE SEQUENCE [LARGE SCALE GENOMIC DNA]</scope>
    <source>
        <strain evidence="1 2">DSM 22153</strain>
    </source>
</reference>
<organism evidence="1 2">
    <name type="scientific">Roseibium suaedae</name>
    <dbReference type="NCBI Taxonomy" id="735517"/>
    <lineage>
        <taxon>Bacteria</taxon>
        <taxon>Pseudomonadati</taxon>
        <taxon>Pseudomonadota</taxon>
        <taxon>Alphaproteobacteria</taxon>
        <taxon>Hyphomicrobiales</taxon>
        <taxon>Stappiaceae</taxon>
        <taxon>Roseibium</taxon>
    </lineage>
</organism>
<keyword evidence="2" id="KW-1185">Reference proteome</keyword>
<dbReference type="Pfam" id="PF09550">
    <property type="entry name" value="Phage_TAC_6"/>
    <property type="match status" value="1"/>
</dbReference>
<dbReference type="InterPro" id="IPR019056">
    <property type="entry name" value="Phage_TAC_6"/>
</dbReference>
<protein>
    <recommendedName>
        <fullName evidence="3">Phage tail assembly chaperone</fullName>
    </recommendedName>
</protein>